<dbReference type="PANTHER" id="PTHR24148">
    <property type="entry name" value="ANKYRIN REPEAT DOMAIN-CONTAINING PROTEIN 39 HOMOLOG-RELATED"/>
    <property type="match status" value="1"/>
</dbReference>
<reference evidence="2 3" key="1">
    <citation type="journal article" date="2014" name="BMC Genomics">
        <title>Comparative genome sequencing reveals chemotype-specific gene clusters in the toxigenic black mold Stachybotrys.</title>
        <authorList>
            <person name="Semeiks J."/>
            <person name="Borek D."/>
            <person name="Otwinowski Z."/>
            <person name="Grishin N.V."/>
        </authorList>
    </citation>
    <scope>NUCLEOTIDE SEQUENCE [LARGE SCALE GENOMIC DNA]</scope>
    <source>
        <strain evidence="3">CBS 109288 / IBT 7711</strain>
    </source>
</reference>
<evidence type="ECO:0000313" key="2">
    <source>
        <dbReference type="EMBL" id="KEY72515.1"/>
    </source>
</evidence>
<sequence>MASFTEPYEYEDISHESTRAETRMLTLHPGNFNDDVKISIERILLKDGPDQPEFAALSYHWGSSQTLDKVHVDQGGTIPITLNLFIALRYLRNADQDRKLWIDALCINQQSEEEKNYHVRWMGKVFEKASQVIVFLGHLAQGDSRAIDNLVQIGKCIQPNWTEPSYTIIEKCESFLWDNTPKLSSERIQEIDSIMSRPIFTRIWVIQELLLMKDPKKSILQCGGKSVCWDDFRKGYWVMATNPPRHITRPGSVLSASKLMSGSAHFICNPKYKVELSDVFYELTRFGCTEPVDRVFGILELLKKSDKQLQVTVDYSLPIEKVFEELQRQEIRRRGIHLLRFCEMGTKLLDSPGWHAPSWVPRAASDVSALCITKATPMLRFKDHAKLKEGGGLEIWGYRVGTVVKVWDCSHIGLAWSNGCGLNYILKHLHDLHTSGFFSNEVITAEKNILSAMDSLLLCQYSETTTNRKYLSRKDLREIISSFCLKQRSAAMNKEEPDDLRRVRSSLLLDQLDRTFRQPPMLFVSEDGRIGIGTRATSPKDEIYAIYGLASYMILRAENQEHHVVGPTCMAGEMAAEAILGPLPDEDIWLVYEHKRDRHVFKNRATNKYIHDPRLASYPPKLDPKTLSLKVGEVNVDFERWNVQAHPPRRLVLT</sequence>
<keyword evidence="3" id="KW-1185">Reference proteome</keyword>
<gene>
    <name evidence="2" type="ORF">S7711_09463</name>
</gene>
<dbReference type="InterPro" id="IPR010730">
    <property type="entry name" value="HET"/>
</dbReference>
<evidence type="ECO:0000259" key="1">
    <source>
        <dbReference type="Pfam" id="PF06985"/>
    </source>
</evidence>
<organism evidence="2 3">
    <name type="scientific">Stachybotrys chartarum (strain CBS 109288 / IBT 7711)</name>
    <name type="common">Toxic black mold</name>
    <name type="synonym">Stilbospora chartarum</name>
    <dbReference type="NCBI Taxonomy" id="1280523"/>
    <lineage>
        <taxon>Eukaryota</taxon>
        <taxon>Fungi</taxon>
        <taxon>Dikarya</taxon>
        <taxon>Ascomycota</taxon>
        <taxon>Pezizomycotina</taxon>
        <taxon>Sordariomycetes</taxon>
        <taxon>Hypocreomycetidae</taxon>
        <taxon>Hypocreales</taxon>
        <taxon>Stachybotryaceae</taxon>
        <taxon>Stachybotrys</taxon>
    </lineage>
</organism>
<dbReference type="HOGENOM" id="CLU_004184_7_4_1"/>
<proteinExistence type="predicted"/>
<dbReference type="InterPro" id="IPR052895">
    <property type="entry name" value="HetReg/Transcr_Mod"/>
</dbReference>
<dbReference type="AlphaFoldDB" id="A0A084B4N6"/>
<dbReference type="EMBL" id="KL648073">
    <property type="protein sequence ID" value="KEY72515.1"/>
    <property type="molecule type" value="Genomic_DNA"/>
</dbReference>
<dbReference type="PANTHER" id="PTHR24148:SF64">
    <property type="entry name" value="HETEROKARYON INCOMPATIBILITY DOMAIN-CONTAINING PROTEIN"/>
    <property type="match status" value="1"/>
</dbReference>
<name>A0A084B4N6_STACB</name>
<protein>
    <recommendedName>
        <fullName evidence="1">Heterokaryon incompatibility domain-containing protein</fullName>
    </recommendedName>
</protein>
<evidence type="ECO:0000313" key="3">
    <source>
        <dbReference type="Proteomes" id="UP000028045"/>
    </source>
</evidence>
<dbReference type="Pfam" id="PF06985">
    <property type="entry name" value="HET"/>
    <property type="match status" value="1"/>
</dbReference>
<accession>A0A084B4N6</accession>
<dbReference type="Proteomes" id="UP000028045">
    <property type="component" value="Unassembled WGS sequence"/>
</dbReference>
<feature type="domain" description="Heterokaryon incompatibility" evidence="1">
    <location>
        <begin position="54"/>
        <end position="208"/>
    </location>
</feature>